<dbReference type="EMBL" id="JAUOZS010000001">
    <property type="protein sequence ID" value="MDT8901896.1"/>
    <property type="molecule type" value="Genomic_DNA"/>
</dbReference>
<evidence type="ECO:0000313" key="3">
    <source>
        <dbReference type="EMBL" id="MDT8901896.1"/>
    </source>
</evidence>
<dbReference type="RefSeq" id="WP_413780394.1">
    <property type="nucleotide sequence ID" value="NZ_JAUOZS010000001.1"/>
</dbReference>
<comment type="caution">
    <text evidence="1">Lacks conserved residue(s) required for the propagation of feature annotation.</text>
</comment>
<dbReference type="InterPro" id="IPR001789">
    <property type="entry name" value="Sig_transdc_resp-reg_receiver"/>
</dbReference>
<accession>A0ABU3P1D8</accession>
<evidence type="ECO:0000256" key="1">
    <source>
        <dbReference type="PROSITE-ProRule" id="PRU00169"/>
    </source>
</evidence>
<organism evidence="3 4">
    <name type="scientific">Anaeroselena agilis</name>
    <dbReference type="NCBI Taxonomy" id="3063788"/>
    <lineage>
        <taxon>Bacteria</taxon>
        <taxon>Bacillati</taxon>
        <taxon>Bacillota</taxon>
        <taxon>Negativicutes</taxon>
        <taxon>Acetonemataceae</taxon>
        <taxon>Anaeroselena</taxon>
    </lineage>
</organism>
<reference evidence="3 4" key="1">
    <citation type="submission" date="2023-07" db="EMBL/GenBank/DDBJ databases">
        <title>The novel representative of Negativicutes class, Anaeroselena agilis gen. nov. sp. nov.</title>
        <authorList>
            <person name="Prokofeva M.I."/>
            <person name="Elcheninov A.G."/>
            <person name="Klyukina A."/>
            <person name="Kublanov I.V."/>
            <person name="Frolov E.N."/>
            <person name="Podosokorskaya O.A."/>
        </authorList>
    </citation>
    <scope>NUCLEOTIDE SEQUENCE [LARGE SCALE GENOMIC DNA]</scope>
    <source>
        <strain evidence="3 4">4137-cl</strain>
    </source>
</reference>
<gene>
    <name evidence="3" type="ORF">Q4T40_11620</name>
</gene>
<name>A0ABU3P1D8_9FIRM</name>
<feature type="domain" description="Response regulatory" evidence="2">
    <location>
        <begin position="2"/>
        <end position="50"/>
    </location>
</feature>
<evidence type="ECO:0000313" key="4">
    <source>
        <dbReference type="Proteomes" id="UP001254848"/>
    </source>
</evidence>
<dbReference type="PROSITE" id="PS50110">
    <property type="entry name" value="RESPONSE_REGULATORY"/>
    <property type="match status" value="1"/>
</dbReference>
<dbReference type="InterPro" id="IPR011006">
    <property type="entry name" value="CheY-like_superfamily"/>
</dbReference>
<dbReference type="Gene3D" id="3.40.50.2300">
    <property type="match status" value="1"/>
</dbReference>
<protein>
    <recommendedName>
        <fullName evidence="2">Response regulatory domain-containing protein</fullName>
    </recommendedName>
</protein>
<dbReference type="SUPFAM" id="SSF52172">
    <property type="entry name" value="CheY-like"/>
    <property type="match status" value="1"/>
</dbReference>
<dbReference type="Proteomes" id="UP001254848">
    <property type="component" value="Unassembled WGS sequence"/>
</dbReference>
<sequence length="50" mass="5484">MKLLLVEDNRKLVDALSHVLKTQGYAVDTALDGETGLELAVSGRIRHSYS</sequence>
<proteinExistence type="predicted"/>
<keyword evidence="4" id="KW-1185">Reference proteome</keyword>
<evidence type="ECO:0000259" key="2">
    <source>
        <dbReference type="PROSITE" id="PS50110"/>
    </source>
</evidence>
<comment type="caution">
    <text evidence="3">The sequence shown here is derived from an EMBL/GenBank/DDBJ whole genome shotgun (WGS) entry which is preliminary data.</text>
</comment>